<dbReference type="OrthoDB" id="9787548at2"/>
<feature type="transmembrane region" description="Helical" evidence="6">
    <location>
        <begin position="356"/>
        <end position="374"/>
    </location>
</feature>
<feature type="transmembrane region" description="Helical" evidence="6">
    <location>
        <begin position="40"/>
        <end position="62"/>
    </location>
</feature>
<dbReference type="GO" id="GO:0005886">
    <property type="term" value="C:plasma membrane"/>
    <property type="evidence" value="ECO:0007669"/>
    <property type="project" value="TreeGrafter"/>
</dbReference>
<dbReference type="InterPro" id="IPR001046">
    <property type="entry name" value="NRAMP_fam"/>
</dbReference>
<dbReference type="PANTHER" id="PTHR11706:SF33">
    <property type="entry name" value="NATURAL RESISTANCE-ASSOCIATED MACROPHAGE PROTEIN 2"/>
    <property type="match status" value="1"/>
</dbReference>
<keyword evidence="4 6" id="KW-1133">Transmembrane helix</keyword>
<sequence length="413" mass="43278">MAREKTRALTLTAVLGAMGPGLLAALAGNDAGGIATYSSAGASFGYGTLWILPIMALLLIVVQETAARLGCVTGKGFASLIRERFGVRRSALAMGALLVANTAVTISEFAGLASGLALFGVPASISVPLMALIIWLITMSGSFQRIEKILLLVSCVFLTYVAAAFLVGPDWGAVMAATVMPRMVADPDYVSLLVATIGTTIAPWMIFLAQNNVVDKNVDESGIALQRVDTVSGSVLACAIAWFIIVTTATVLYPAGIEVTDAADAALALEPIAGSWSTILFGAGLVAASFLAACVLPGVTSSAICEAFGWERGADRTWEEAPAYRGIITGIILFSALLVIMPGIDLFDIMMSAQVINGVLLPVLLVFLVLIAGDRRILGRYRNGRVWNVLTWATIALITVLTVVMFVLQALGY</sequence>
<accession>A0A1Y3XMM4</accession>
<dbReference type="GO" id="GO:0034755">
    <property type="term" value="P:iron ion transmembrane transport"/>
    <property type="evidence" value="ECO:0007669"/>
    <property type="project" value="TreeGrafter"/>
</dbReference>
<dbReference type="AlphaFoldDB" id="A0A1Y3XMM4"/>
<comment type="subcellular location">
    <subcellularLocation>
        <location evidence="1">Membrane</location>
        <topology evidence="1">Multi-pass membrane protein</topology>
    </subcellularLocation>
</comment>
<feature type="transmembrane region" description="Helical" evidence="6">
    <location>
        <begin position="91"/>
        <end position="110"/>
    </location>
</feature>
<feature type="transmembrane region" description="Helical" evidence="6">
    <location>
        <begin position="386"/>
        <end position="411"/>
    </location>
</feature>
<evidence type="ECO:0000256" key="1">
    <source>
        <dbReference type="ARBA" id="ARBA00004141"/>
    </source>
</evidence>
<name>A0A1Y3XMM4_9ACTN</name>
<dbReference type="NCBIfam" id="NF037982">
    <property type="entry name" value="Nramp_1"/>
    <property type="match status" value="1"/>
</dbReference>
<feature type="transmembrane region" description="Helical" evidence="6">
    <location>
        <begin position="116"/>
        <end position="137"/>
    </location>
</feature>
<dbReference type="Pfam" id="PF01566">
    <property type="entry name" value="Nramp"/>
    <property type="match status" value="1"/>
</dbReference>
<proteinExistence type="predicted"/>
<dbReference type="RefSeq" id="WP_094335877.1">
    <property type="nucleotide sequence ID" value="NZ_NFIE01000019.1"/>
</dbReference>
<feature type="transmembrane region" description="Helical" evidence="6">
    <location>
        <begin position="326"/>
        <end position="344"/>
    </location>
</feature>
<dbReference type="EMBL" id="NFIE01000019">
    <property type="protein sequence ID" value="OUN86784.1"/>
    <property type="molecule type" value="Genomic_DNA"/>
</dbReference>
<gene>
    <name evidence="7" type="ORF">B5G02_08245</name>
</gene>
<feature type="transmembrane region" description="Helical" evidence="6">
    <location>
        <begin position="230"/>
        <end position="256"/>
    </location>
</feature>
<evidence type="ECO:0000256" key="4">
    <source>
        <dbReference type="ARBA" id="ARBA00022989"/>
    </source>
</evidence>
<keyword evidence="2" id="KW-0813">Transport</keyword>
<keyword evidence="3 6" id="KW-0812">Transmembrane</keyword>
<dbReference type="Proteomes" id="UP000195781">
    <property type="component" value="Unassembled WGS sequence"/>
</dbReference>
<keyword evidence="5 6" id="KW-0472">Membrane</keyword>
<feature type="transmembrane region" description="Helical" evidence="6">
    <location>
        <begin position="149"/>
        <end position="169"/>
    </location>
</feature>
<feature type="transmembrane region" description="Helical" evidence="6">
    <location>
        <begin position="276"/>
        <end position="305"/>
    </location>
</feature>
<evidence type="ECO:0000313" key="7">
    <source>
        <dbReference type="EMBL" id="OUN86784.1"/>
    </source>
</evidence>
<comment type="caution">
    <text evidence="7">The sequence shown here is derived from an EMBL/GenBank/DDBJ whole genome shotgun (WGS) entry which is preliminary data.</text>
</comment>
<dbReference type="GO" id="GO:0005384">
    <property type="term" value="F:manganese ion transmembrane transporter activity"/>
    <property type="evidence" value="ECO:0007669"/>
    <property type="project" value="TreeGrafter"/>
</dbReference>
<evidence type="ECO:0000256" key="6">
    <source>
        <dbReference type="SAM" id="Phobius"/>
    </source>
</evidence>
<evidence type="ECO:0000256" key="3">
    <source>
        <dbReference type="ARBA" id="ARBA00022692"/>
    </source>
</evidence>
<reference evidence="8" key="1">
    <citation type="submission" date="2017-04" db="EMBL/GenBank/DDBJ databases">
        <title>Function of individual gut microbiota members based on whole genome sequencing of pure cultures obtained from chicken caecum.</title>
        <authorList>
            <person name="Medvecky M."/>
            <person name="Cejkova D."/>
            <person name="Polansky O."/>
            <person name="Karasova D."/>
            <person name="Kubasova T."/>
            <person name="Cizek A."/>
            <person name="Rychlik I."/>
        </authorList>
    </citation>
    <scope>NUCLEOTIDE SEQUENCE [LARGE SCALE GENOMIC DNA]</scope>
    <source>
        <strain evidence="8">An5</strain>
    </source>
</reference>
<keyword evidence="8" id="KW-1185">Reference proteome</keyword>
<evidence type="ECO:0000256" key="5">
    <source>
        <dbReference type="ARBA" id="ARBA00023136"/>
    </source>
</evidence>
<organism evidence="7 8">
    <name type="scientific">[Collinsella] massiliensis</name>
    <dbReference type="NCBI Taxonomy" id="1232426"/>
    <lineage>
        <taxon>Bacteria</taxon>
        <taxon>Bacillati</taxon>
        <taxon>Actinomycetota</taxon>
        <taxon>Coriobacteriia</taxon>
        <taxon>Coriobacteriales</taxon>
        <taxon>Coriobacteriaceae</taxon>
        <taxon>Enorma</taxon>
    </lineage>
</organism>
<feature type="transmembrane region" description="Helical" evidence="6">
    <location>
        <begin position="189"/>
        <end position="209"/>
    </location>
</feature>
<evidence type="ECO:0000256" key="2">
    <source>
        <dbReference type="ARBA" id="ARBA00022448"/>
    </source>
</evidence>
<evidence type="ECO:0000313" key="8">
    <source>
        <dbReference type="Proteomes" id="UP000195781"/>
    </source>
</evidence>
<dbReference type="PANTHER" id="PTHR11706">
    <property type="entry name" value="SOLUTE CARRIER PROTEIN FAMILY 11 MEMBER"/>
    <property type="match status" value="1"/>
</dbReference>
<protein>
    <submittedName>
        <fullName evidence="7">Mn transporter</fullName>
    </submittedName>
</protein>
<dbReference type="GO" id="GO:0015086">
    <property type="term" value="F:cadmium ion transmembrane transporter activity"/>
    <property type="evidence" value="ECO:0007669"/>
    <property type="project" value="TreeGrafter"/>
</dbReference>